<reference evidence="1" key="2">
    <citation type="submission" date="2014-05" db="EMBL/GenBank/DDBJ databases">
        <title>The genome and life-stage specific transcriptomes of Globodera pallida elucidate key aspects of plant parasitism by a cyst nematode.</title>
        <authorList>
            <person name="Cotton J.A."/>
            <person name="Lilley C.J."/>
            <person name="Jones L.M."/>
            <person name="Kikuchi T."/>
            <person name="Reid A.J."/>
            <person name="Thorpe P."/>
            <person name="Tsai I.J."/>
            <person name="Beasley H."/>
            <person name="Blok V."/>
            <person name="Cock P.J.A."/>
            <person name="Van den Akker S.E."/>
            <person name="Holroyd N."/>
            <person name="Hunt M."/>
            <person name="Mantelin S."/>
            <person name="Naghra H."/>
            <person name="Pain A."/>
            <person name="Palomares-Rius J.E."/>
            <person name="Zarowiecki M."/>
            <person name="Berriman M."/>
            <person name="Jones J.T."/>
            <person name="Urwin P.E."/>
        </authorList>
    </citation>
    <scope>NUCLEOTIDE SEQUENCE [LARGE SCALE GENOMIC DNA]</scope>
    <source>
        <strain evidence="1">Lindley</strain>
    </source>
</reference>
<name>A0A183C922_GLOPA</name>
<sequence>MVNKQYSANFWLFIATSTLAIALLGLKVSNAIESRKSVRYLLLRREYLRLHPLRMIQIVQFVVDMLMAQFAFTNLKCRCMSFTPPISVQPIINRSPPILFHT</sequence>
<organism evidence="1 2">
    <name type="scientific">Globodera pallida</name>
    <name type="common">Potato cyst nematode worm</name>
    <name type="synonym">Heterodera pallida</name>
    <dbReference type="NCBI Taxonomy" id="36090"/>
    <lineage>
        <taxon>Eukaryota</taxon>
        <taxon>Metazoa</taxon>
        <taxon>Ecdysozoa</taxon>
        <taxon>Nematoda</taxon>
        <taxon>Chromadorea</taxon>
        <taxon>Rhabditida</taxon>
        <taxon>Tylenchina</taxon>
        <taxon>Tylenchomorpha</taxon>
        <taxon>Tylenchoidea</taxon>
        <taxon>Heteroderidae</taxon>
        <taxon>Heteroderinae</taxon>
        <taxon>Globodera</taxon>
    </lineage>
</organism>
<dbReference type="WBParaSite" id="GPLIN_000936900">
    <property type="protein sequence ID" value="GPLIN_000936900"/>
    <property type="gene ID" value="GPLIN_000936900"/>
</dbReference>
<keyword evidence="1" id="KW-1185">Reference proteome</keyword>
<accession>A0A183C922</accession>
<reference evidence="2" key="3">
    <citation type="submission" date="2016-06" db="UniProtKB">
        <authorList>
            <consortium name="WormBaseParasite"/>
        </authorList>
    </citation>
    <scope>IDENTIFICATION</scope>
</reference>
<protein>
    <submittedName>
        <fullName evidence="2">Secreted protein</fullName>
    </submittedName>
</protein>
<proteinExistence type="predicted"/>
<evidence type="ECO:0000313" key="2">
    <source>
        <dbReference type="WBParaSite" id="GPLIN_000936900"/>
    </source>
</evidence>
<reference evidence="1" key="1">
    <citation type="submission" date="2013-12" db="EMBL/GenBank/DDBJ databases">
        <authorList>
            <person name="Aslett M."/>
        </authorList>
    </citation>
    <scope>NUCLEOTIDE SEQUENCE [LARGE SCALE GENOMIC DNA]</scope>
    <source>
        <strain evidence="1">Lindley</strain>
    </source>
</reference>
<dbReference type="AlphaFoldDB" id="A0A183C922"/>
<evidence type="ECO:0000313" key="1">
    <source>
        <dbReference type="Proteomes" id="UP000050741"/>
    </source>
</evidence>
<dbReference type="Proteomes" id="UP000050741">
    <property type="component" value="Unassembled WGS sequence"/>
</dbReference>